<evidence type="ECO:0000256" key="1">
    <source>
        <dbReference type="SAM" id="MobiDB-lite"/>
    </source>
</evidence>
<evidence type="ECO:0000313" key="2">
    <source>
        <dbReference type="EMBL" id="SVC22291.1"/>
    </source>
</evidence>
<protein>
    <submittedName>
        <fullName evidence="2">Uncharacterized protein</fullName>
    </submittedName>
</protein>
<sequence>MGNLKEVRSPKGELLYYVEVEENETKKRRSKAKARSKPKSNSEFPFVDMPPKTVKGKGGKLIYPKWLYDVQRRAYSEARSEGKEWIEANYRGMVALVEAWNAKMEEDGDVSTPPKVSTP</sequence>
<organism evidence="2">
    <name type="scientific">marine metagenome</name>
    <dbReference type="NCBI Taxonomy" id="408172"/>
    <lineage>
        <taxon>unclassified sequences</taxon>
        <taxon>metagenomes</taxon>
        <taxon>ecological metagenomes</taxon>
    </lineage>
</organism>
<proteinExistence type="predicted"/>
<dbReference type="AlphaFoldDB" id="A0A382KHW1"/>
<dbReference type="EMBL" id="UINC01079868">
    <property type="protein sequence ID" value="SVC22291.1"/>
    <property type="molecule type" value="Genomic_DNA"/>
</dbReference>
<gene>
    <name evidence="2" type="ORF">METZ01_LOCUS275145</name>
</gene>
<feature type="compositionally biased region" description="Basic residues" evidence="1">
    <location>
        <begin position="26"/>
        <end position="38"/>
    </location>
</feature>
<reference evidence="2" key="1">
    <citation type="submission" date="2018-05" db="EMBL/GenBank/DDBJ databases">
        <authorList>
            <person name="Lanie J.A."/>
            <person name="Ng W.-L."/>
            <person name="Kazmierczak K.M."/>
            <person name="Andrzejewski T.M."/>
            <person name="Davidsen T.M."/>
            <person name="Wayne K.J."/>
            <person name="Tettelin H."/>
            <person name="Glass J.I."/>
            <person name="Rusch D."/>
            <person name="Podicherti R."/>
            <person name="Tsui H.-C.T."/>
            <person name="Winkler M.E."/>
        </authorList>
    </citation>
    <scope>NUCLEOTIDE SEQUENCE</scope>
</reference>
<name>A0A382KHW1_9ZZZZ</name>
<accession>A0A382KHW1</accession>
<feature type="region of interest" description="Disordered" evidence="1">
    <location>
        <begin position="23"/>
        <end position="51"/>
    </location>
</feature>